<evidence type="ECO:0000313" key="2">
    <source>
        <dbReference type="Proteomes" id="UP000694460"/>
    </source>
</evidence>
<dbReference type="Proteomes" id="UP000694460">
    <property type="component" value="Unassembled WGS sequence"/>
</dbReference>
<organism evidence="1 2">
    <name type="scientific">Mycolicibacterium lutetiense</name>
    <dbReference type="NCBI Taxonomy" id="1641992"/>
    <lineage>
        <taxon>Bacteria</taxon>
        <taxon>Bacillati</taxon>
        <taxon>Actinomycetota</taxon>
        <taxon>Actinomycetes</taxon>
        <taxon>Mycobacteriales</taxon>
        <taxon>Mycobacteriaceae</taxon>
        <taxon>Mycolicibacterium</taxon>
    </lineage>
</organism>
<evidence type="ECO:0008006" key="3">
    <source>
        <dbReference type="Google" id="ProtNLM"/>
    </source>
</evidence>
<evidence type="ECO:0000313" key="1">
    <source>
        <dbReference type="EMBL" id="MBP2456294.1"/>
    </source>
</evidence>
<comment type="caution">
    <text evidence="1">The sequence shown here is derived from an EMBL/GenBank/DDBJ whole genome shotgun (WGS) entry which is preliminary data.</text>
</comment>
<reference evidence="1 2" key="1">
    <citation type="submission" date="2021-03" db="EMBL/GenBank/DDBJ databases">
        <title>Sequencing the genomes of 1000 actinobacteria strains.</title>
        <authorList>
            <person name="Klenk H.-P."/>
        </authorList>
    </citation>
    <scope>NUCLEOTIDE SEQUENCE [LARGE SCALE GENOMIC DNA]</scope>
    <source>
        <strain evidence="1 2">DSM 46713</strain>
    </source>
</reference>
<dbReference type="EMBL" id="JAGIOP010000003">
    <property type="protein sequence ID" value="MBP2456294.1"/>
    <property type="molecule type" value="Genomic_DNA"/>
</dbReference>
<sequence>MPAVTRTTVHQDAHAVVAQAMVAAETDLVETSASSAAASSGLAARAHPHPFSAAVAASESEVRTEFSAARGALGVKSVAMGGAALMGVAALEETDTANAVDLSPAEVL</sequence>
<keyword evidence="2" id="KW-1185">Reference proteome</keyword>
<accession>A0ABS5A5W4</accession>
<gene>
    <name evidence="1" type="ORF">JOF57_006270</name>
</gene>
<protein>
    <recommendedName>
        <fullName evidence="3">PE family protein</fullName>
    </recommendedName>
</protein>
<name>A0ABS5A5W4_9MYCO</name>
<dbReference type="RefSeq" id="WP_209923929.1">
    <property type="nucleotide sequence ID" value="NZ_JAGIOP010000003.1"/>
</dbReference>
<proteinExistence type="predicted"/>